<organism evidence="1 2">
    <name type="scientific">Mucuna pruriens</name>
    <name type="common">Velvet bean</name>
    <name type="synonym">Dolichos pruriens</name>
    <dbReference type="NCBI Taxonomy" id="157652"/>
    <lineage>
        <taxon>Eukaryota</taxon>
        <taxon>Viridiplantae</taxon>
        <taxon>Streptophyta</taxon>
        <taxon>Embryophyta</taxon>
        <taxon>Tracheophyta</taxon>
        <taxon>Spermatophyta</taxon>
        <taxon>Magnoliopsida</taxon>
        <taxon>eudicotyledons</taxon>
        <taxon>Gunneridae</taxon>
        <taxon>Pentapetalae</taxon>
        <taxon>rosids</taxon>
        <taxon>fabids</taxon>
        <taxon>Fabales</taxon>
        <taxon>Fabaceae</taxon>
        <taxon>Papilionoideae</taxon>
        <taxon>50 kb inversion clade</taxon>
        <taxon>NPAAA clade</taxon>
        <taxon>indigoferoid/millettioid clade</taxon>
        <taxon>Phaseoleae</taxon>
        <taxon>Mucuna</taxon>
    </lineage>
</organism>
<protein>
    <submittedName>
        <fullName evidence="1">Uncharacterized protein</fullName>
    </submittedName>
</protein>
<dbReference type="EMBL" id="QJKJ01007899">
    <property type="protein sequence ID" value="RDX81560.1"/>
    <property type="molecule type" value="Genomic_DNA"/>
</dbReference>
<comment type="caution">
    <text evidence="1">The sequence shown here is derived from an EMBL/GenBank/DDBJ whole genome shotgun (WGS) entry which is preliminary data.</text>
</comment>
<proteinExistence type="predicted"/>
<keyword evidence="2" id="KW-1185">Reference proteome</keyword>
<dbReference type="Proteomes" id="UP000257109">
    <property type="component" value="Unassembled WGS sequence"/>
</dbReference>
<gene>
    <name evidence="1" type="ORF">CR513_37750</name>
</gene>
<feature type="non-terminal residue" evidence="1">
    <location>
        <position position="1"/>
    </location>
</feature>
<evidence type="ECO:0000313" key="2">
    <source>
        <dbReference type="Proteomes" id="UP000257109"/>
    </source>
</evidence>
<accession>A0A371FTS7</accession>
<evidence type="ECO:0000313" key="1">
    <source>
        <dbReference type="EMBL" id="RDX81560.1"/>
    </source>
</evidence>
<dbReference type="AlphaFoldDB" id="A0A371FTS7"/>
<sequence>HPIFRKRQINSIRWFYFDRQLSSAIYLIDIQNQFFKAKIKLLVSKKHSEKDKASILAETVKQVKEPKKKVSRMGKDGFGNLKDVKFPNGIEKLNL</sequence>
<name>A0A371FTS7_MUCPR</name>
<reference evidence="1" key="1">
    <citation type="submission" date="2018-05" db="EMBL/GenBank/DDBJ databases">
        <title>Draft genome of Mucuna pruriens seed.</title>
        <authorList>
            <person name="Nnadi N.E."/>
            <person name="Vos R."/>
            <person name="Hasami M.H."/>
            <person name="Devisetty U.K."/>
            <person name="Aguiy J.C."/>
        </authorList>
    </citation>
    <scope>NUCLEOTIDE SEQUENCE [LARGE SCALE GENOMIC DNA]</scope>
    <source>
        <strain evidence="1">JCA_2017</strain>
    </source>
</reference>